<keyword evidence="3" id="KW-1185">Reference proteome</keyword>
<dbReference type="OrthoDB" id="2188380at2759"/>
<proteinExistence type="predicted"/>
<dbReference type="EMBL" id="GL870881">
    <property type="protein sequence ID" value="EIJ87610.1"/>
    <property type="molecule type" value="Genomic_DNA"/>
</dbReference>
<feature type="transmembrane region" description="Helical" evidence="1">
    <location>
        <begin position="299"/>
        <end position="319"/>
    </location>
</feature>
<dbReference type="Proteomes" id="UP000002872">
    <property type="component" value="Unassembled WGS sequence"/>
</dbReference>
<dbReference type="HOGENOM" id="CLU_850182_0_0_1"/>
<keyword evidence="1" id="KW-0472">Membrane</keyword>
<evidence type="ECO:0000256" key="1">
    <source>
        <dbReference type="SAM" id="Phobius"/>
    </source>
</evidence>
<organism evidence="2 3">
    <name type="scientific">Nematocida parisii (strain ERTm3)</name>
    <name type="common">Nematode killer fungus</name>
    <dbReference type="NCBI Taxonomy" id="935791"/>
    <lineage>
        <taxon>Eukaryota</taxon>
        <taxon>Fungi</taxon>
        <taxon>Fungi incertae sedis</taxon>
        <taxon>Microsporidia</taxon>
        <taxon>Nematocida</taxon>
    </lineage>
</organism>
<reference evidence="2" key="1">
    <citation type="submission" date="2011-01" db="EMBL/GenBank/DDBJ databases">
        <title>The Genome Sequence of Nematocida parisii strain ERTm3.</title>
        <authorList>
            <consortium name="The Broad Institute Genome Sequencing Platform"/>
            <consortium name="The Broad Institute Genome Sequencing Center for Infectious Disease"/>
            <person name="Cuomo C."/>
            <person name="Troemel E."/>
            <person name="Young S.K."/>
            <person name="Zeng Q."/>
            <person name="Gargeya S."/>
            <person name="Fitzgerald M."/>
            <person name="Haas B."/>
            <person name="Abouelleil A."/>
            <person name="Alvarado L."/>
            <person name="Arachchi H.M."/>
            <person name="Berlin A."/>
            <person name="Chapman S.B."/>
            <person name="Gearin G."/>
            <person name="Goldberg J."/>
            <person name="Griggs A."/>
            <person name="Gujja S."/>
            <person name="Hansen M."/>
            <person name="Heiman D."/>
            <person name="Howarth C."/>
            <person name="Larimer J."/>
            <person name="Lui A."/>
            <person name="MacDonald P.J.P."/>
            <person name="McCowen C."/>
            <person name="Montmayeur A."/>
            <person name="Murphy C."/>
            <person name="Neiman D."/>
            <person name="Pearson M."/>
            <person name="Priest M."/>
            <person name="Roberts A."/>
            <person name="Saif S."/>
            <person name="Shea T."/>
            <person name="Sisk P."/>
            <person name="Stolte C."/>
            <person name="Sykes S."/>
            <person name="Wortman J."/>
            <person name="Nusbaum C."/>
            <person name="Birren B."/>
        </authorList>
    </citation>
    <scope>NUCLEOTIDE SEQUENCE</scope>
    <source>
        <strain evidence="2">ERTm3</strain>
    </source>
</reference>
<accession>I3EEG3</accession>
<dbReference type="AlphaFoldDB" id="I3EEG3"/>
<keyword evidence="1" id="KW-0812">Transmembrane</keyword>
<gene>
    <name evidence="2" type="ORF">NEQG_02157</name>
</gene>
<protein>
    <submittedName>
        <fullName evidence="2">Uncharacterized protein</fullName>
    </submittedName>
</protein>
<sequence length="327" mass="37611">MDSELYYNINESAIDQSVDKRMEEYLKIAAETKTTKSMIFPFSGYQMVIVPAVKDCITRSKETQLPRELENSMSVCIEYEARKTKLFKKTSSDLILLLQSNEPSPSILKSITQQLKKEVKYFLKDLSPRINEYLATKLEHISKEEAKQLANKIDITCRINLIEISAVELGGVSNLEILLEKFAKENSIQEESLLEKMNKLYPKIPAKYNEYQMKYLMGFMLKVYKIVAGEVPISDTAANTLNQQGITLTEVQYLEELRRFYSQVISSILGTAEYTESLVELLPQKSSRSKSKIAGYKQFKYGIFILLLIVLIIVSCWVISHRQEFKL</sequence>
<dbReference type="VEuPathDB" id="MicrosporidiaDB:NEQG_02157"/>
<name>I3EEG3_NEMP3</name>
<keyword evidence="1" id="KW-1133">Transmembrane helix</keyword>
<dbReference type="InParanoid" id="I3EEG3"/>
<evidence type="ECO:0000313" key="3">
    <source>
        <dbReference type="Proteomes" id="UP000002872"/>
    </source>
</evidence>
<evidence type="ECO:0000313" key="2">
    <source>
        <dbReference type="EMBL" id="EIJ87610.1"/>
    </source>
</evidence>
<dbReference type="OMA" id="EITCKIN"/>